<feature type="region of interest" description="Disordered" evidence="1">
    <location>
        <begin position="51"/>
        <end position="102"/>
    </location>
</feature>
<sequence>MASKLLAALSPLYSASTGEGMFGDVMGVKSRNAAVEAANVAAEEDKQKREAYAAAVRSRSAQGMKRGGSVKATAGVKKTSKVSTGKRGDGIARKGKTRGTQR</sequence>
<reference evidence="3" key="1">
    <citation type="submission" date="2020-05" db="EMBL/GenBank/DDBJ databases">
        <authorList>
            <person name="Chiriac C."/>
            <person name="Salcher M."/>
            <person name="Ghai R."/>
            <person name="Kavagutti S V."/>
        </authorList>
    </citation>
    <scope>NUCLEOTIDE SEQUENCE</scope>
</reference>
<dbReference type="EMBL" id="LR797352">
    <property type="protein sequence ID" value="CAB4205147.1"/>
    <property type="molecule type" value="Genomic_DNA"/>
</dbReference>
<gene>
    <name evidence="2" type="ORF">UFOVP1195_61</name>
    <name evidence="3" type="ORF">UFOVP1288_61</name>
    <name evidence="4" type="ORF">UFOVP1409_61</name>
</gene>
<evidence type="ECO:0000313" key="4">
    <source>
        <dbReference type="EMBL" id="CAB4205147.1"/>
    </source>
</evidence>
<proteinExistence type="predicted"/>
<dbReference type="EMBL" id="LR797149">
    <property type="protein sequence ID" value="CAB4190417.1"/>
    <property type="molecule type" value="Genomic_DNA"/>
</dbReference>
<dbReference type="EMBL" id="LR797238">
    <property type="protein sequence ID" value="CAB4196119.1"/>
    <property type="molecule type" value="Genomic_DNA"/>
</dbReference>
<accession>A0A6J5RGJ0</accession>
<evidence type="ECO:0000313" key="2">
    <source>
        <dbReference type="EMBL" id="CAB4190417.1"/>
    </source>
</evidence>
<evidence type="ECO:0000256" key="1">
    <source>
        <dbReference type="SAM" id="MobiDB-lite"/>
    </source>
</evidence>
<evidence type="ECO:0000313" key="3">
    <source>
        <dbReference type="EMBL" id="CAB4196119.1"/>
    </source>
</evidence>
<protein>
    <submittedName>
        <fullName evidence="3">Uncharacterized protein</fullName>
    </submittedName>
</protein>
<name>A0A6J5RGJ0_9CAUD</name>
<organism evidence="3">
    <name type="scientific">uncultured Caudovirales phage</name>
    <dbReference type="NCBI Taxonomy" id="2100421"/>
    <lineage>
        <taxon>Viruses</taxon>
        <taxon>Duplodnaviria</taxon>
        <taxon>Heunggongvirae</taxon>
        <taxon>Uroviricota</taxon>
        <taxon>Caudoviricetes</taxon>
        <taxon>Peduoviridae</taxon>
        <taxon>Maltschvirus</taxon>
        <taxon>Maltschvirus maltsch</taxon>
    </lineage>
</organism>
<feature type="compositionally biased region" description="Basic residues" evidence="1">
    <location>
        <begin position="93"/>
        <end position="102"/>
    </location>
</feature>